<keyword evidence="3" id="KW-1185">Reference proteome</keyword>
<dbReference type="AlphaFoldDB" id="A0ABD6B0L1"/>
<feature type="region of interest" description="Disordered" evidence="1">
    <location>
        <begin position="38"/>
        <end position="68"/>
    </location>
</feature>
<proteinExistence type="predicted"/>
<dbReference type="RefSeq" id="WP_250875042.1">
    <property type="nucleotide sequence ID" value="NZ_JALXFV010000008.1"/>
</dbReference>
<evidence type="ECO:0008006" key="4">
    <source>
        <dbReference type="Google" id="ProtNLM"/>
    </source>
</evidence>
<sequence>MPTTSFHEWNLPIVGGDADAWGEKLNAVFDALDEEVIEKGPTEGSPPKPVPDAGDSGRWYLGTDTVDPRSGNDTPLPFLFYDDGNQWIIIWDGDAKTLGGTAAGSYLTSSDAIDADTLDGAEASAFALGSRFPLPNSDLQNSTLSVAGNAVGLGGSTGVALPDLSDVNTGTPTSGQALTYNGGGYWEAADVASGSADTIEDIVDGQAIHASYSADGTQPSAPPTGEVTLWIDDS</sequence>
<dbReference type="Proteomes" id="UP001597187">
    <property type="component" value="Unassembled WGS sequence"/>
</dbReference>
<reference evidence="2 3" key="1">
    <citation type="journal article" date="2019" name="Int. J. Syst. Evol. Microbiol.">
        <title>The Global Catalogue of Microorganisms (GCM) 10K type strain sequencing project: providing services to taxonomists for standard genome sequencing and annotation.</title>
        <authorList>
            <consortium name="The Broad Institute Genomics Platform"/>
            <consortium name="The Broad Institute Genome Sequencing Center for Infectious Disease"/>
            <person name="Wu L."/>
            <person name="Ma J."/>
        </authorList>
    </citation>
    <scope>NUCLEOTIDE SEQUENCE [LARGE SCALE GENOMIC DNA]</scope>
    <source>
        <strain evidence="2 3">CGMCC 1.12563</strain>
    </source>
</reference>
<comment type="caution">
    <text evidence="2">The sequence shown here is derived from an EMBL/GenBank/DDBJ whole genome shotgun (WGS) entry which is preliminary data.</text>
</comment>
<name>A0ABD6B0L1_9EURY</name>
<accession>A0ABD6B0L1</accession>
<protein>
    <recommendedName>
        <fullName evidence="4">Minor tail protein</fullName>
    </recommendedName>
</protein>
<dbReference type="EMBL" id="JBHUDC010000008">
    <property type="protein sequence ID" value="MFD1515118.1"/>
    <property type="molecule type" value="Genomic_DNA"/>
</dbReference>
<evidence type="ECO:0000313" key="3">
    <source>
        <dbReference type="Proteomes" id="UP001597187"/>
    </source>
</evidence>
<organism evidence="2 3">
    <name type="scientific">Halomarina rubra</name>
    <dbReference type="NCBI Taxonomy" id="2071873"/>
    <lineage>
        <taxon>Archaea</taxon>
        <taxon>Methanobacteriati</taxon>
        <taxon>Methanobacteriota</taxon>
        <taxon>Stenosarchaea group</taxon>
        <taxon>Halobacteria</taxon>
        <taxon>Halobacteriales</taxon>
        <taxon>Natronomonadaceae</taxon>
        <taxon>Halomarina</taxon>
    </lineage>
</organism>
<gene>
    <name evidence="2" type="ORF">ACFSBT_17700</name>
</gene>
<evidence type="ECO:0000256" key="1">
    <source>
        <dbReference type="SAM" id="MobiDB-lite"/>
    </source>
</evidence>
<evidence type="ECO:0000313" key="2">
    <source>
        <dbReference type="EMBL" id="MFD1515118.1"/>
    </source>
</evidence>